<proteinExistence type="predicted"/>
<sequence length="818" mass="92211">MSRFMRQTQKDLHTLRLTRLCPKPSFPRSPVVTLLWSLHIVSLSVMCVATFGMNLPGYFVALQHHFLPLLAVFLLPAGIYYLSLRKKESPLAPVWNTPVDESKYGKKAKSKVTHLKPTEWYRNMFFQLQNLEDHPEALEPAREELLAMFSHGLSIALRQPKCSSSTNILRVEDYSLESFSSFLEDVHEKTQSEWAWYLERRKQGHGPELFATAEAAKAWLVQQAPIKFVDGAWLGHVHKITTPFALRGITRPVWQVLSEELGDGDLCKHHVNLYRQLLDDIGCSLPHGHSADFIHLREWDSVESRGTWEAAVGQLVISLFPNEFLPEILGFNMHFETVTLETMQVAHELKGIGINPYYFLIHMTIDNADSGHTAMAAHTVRRYLEVVRATEGMSAMQQAWKRVQVGYILSQTLGNHSSPGTARLGLSSPDVLLGPLSTRVINIFRSKALVSHRIHSQSRVHIGPYTLSEWLDASVWKHSNGLHQLDLLTALSQAKPWVIAGESRKSTLLRELSWGGRMFGAFTDNEVTTIRGWIDALRPRQEPLLYWTFTQRQPVPSQEAVAELRDPVCHHPFVLPDTEVKPLQMVDSCMTPTTICRGLGFVGGGRPWPEQPTLTISSMARLPDVIALWFAHISLLENTINTPSRTVCPLHSSILRLLRAQAGFGIESDIVAGMDELRRDSCTSLVDIGLELTQHLDRGTTTVNPLSLHDVFMLVARHGQGEESAKLAHDMLRWSARPTANLGLLLGLATAFLEFKRAICRSPNLLGWESGRLLEAIVEREAASLEDCTRQLQNTDDRRYKDLLRGYHLAMITLPNCI</sequence>
<evidence type="ECO:0000313" key="3">
    <source>
        <dbReference type="Proteomes" id="UP000325672"/>
    </source>
</evidence>
<dbReference type="EMBL" id="ML743551">
    <property type="protein sequence ID" value="KAE8143592.1"/>
    <property type="molecule type" value="Genomic_DNA"/>
</dbReference>
<dbReference type="RefSeq" id="XP_031919655.1">
    <property type="nucleotide sequence ID" value="XM_032052964.1"/>
</dbReference>
<dbReference type="Pfam" id="PF14518">
    <property type="entry name" value="Haem_oxygenas_2"/>
    <property type="match status" value="1"/>
</dbReference>
<evidence type="ECO:0000256" key="1">
    <source>
        <dbReference type="SAM" id="Phobius"/>
    </source>
</evidence>
<accession>A0A5N6TBA8</accession>
<keyword evidence="1" id="KW-0812">Transmembrane</keyword>
<name>A0A5N6TBA8_ASPPS</name>
<dbReference type="AlphaFoldDB" id="A0A5N6TBA8"/>
<evidence type="ECO:0008006" key="4">
    <source>
        <dbReference type="Google" id="ProtNLM"/>
    </source>
</evidence>
<keyword evidence="1" id="KW-1133">Transmembrane helix</keyword>
<organism evidence="2 3">
    <name type="scientific">Aspergillus pseudotamarii</name>
    <dbReference type="NCBI Taxonomy" id="132259"/>
    <lineage>
        <taxon>Eukaryota</taxon>
        <taxon>Fungi</taxon>
        <taxon>Dikarya</taxon>
        <taxon>Ascomycota</taxon>
        <taxon>Pezizomycotina</taxon>
        <taxon>Eurotiomycetes</taxon>
        <taxon>Eurotiomycetidae</taxon>
        <taxon>Eurotiales</taxon>
        <taxon>Aspergillaceae</taxon>
        <taxon>Aspergillus</taxon>
        <taxon>Aspergillus subgen. Circumdati</taxon>
    </lineage>
</organism>
<protein>
    <recommendedName>
        <fullName evidence="4">Heme oxygenase-like protein</fullName>
    </recommendedName>
</protein>
<keyword evidence="1" id="KW-0472">Membrane</keyword>
<dbReference type="SMART" id="SM01236">
    <property type="entry name" value="Haem_oxygenase_2"/>
    <property type="match status" value="1"/>
</dbReference>
<dbReference type="InterPro" id="IPR016084">
    <property type="entry name" value="Haem_Oase-like_multi-hlx"/>
</dbReference>
<dbReference type="Gene3D" id="1.20.910.10">
    <property type="entry name" value="Heme oxygenase-like"/>
    <property type="match status" value="1"/>
</dbReference>
<feature type="transmembrane region" description="Helical" evidence="1">
    <location>
        <begin position="31"/>
        <end position="53"/>
    </location>
</feature>
<keyword evidence="3" id="KW-1185">Reference proteome</keyword>
<reference evidence="2 3" key="1">
    <citation type="submission" date="2019-04" db="EMBL/GenBank/DDBJ databases">
        <title>Friends and foes A comparative genomics study of 23 Aspergillus species from section Flavi.</title>
        <authorList>
            <consortium name="DOE Joint Genome Institute"/>
            <person name="Kjaerbolling I."/>
            <person name="Vesth T."/>
            <person name="Frisvad J.C."/>
            <person name="Nybo J.L."/>
            <person name="Theobald S."/>
            <person name="Kildgaard S."/>
            <person name="Isbrandt T."/>
            <person name="Kuo A."/>
            <person name="Sato A."/>
            <person name="Lyhne E.K."/>
            <person name="Kogle M.E."/>
            <person name="Wiebenga A."/>
            <person name="Kun R.S."/>
            <person name="Lubbers R.J."/>
            <person name="Makela M.R."/>
            <person name="Barry K."/>
            <person name="Chovatia M."/>
            <person name="Clum A."/>
            <person name="Daum C."/>
            <person name="Haridas S."/>
            <person name="He G."/>
            <person name="LaButti K."/>
            <person name="Lipzen A."/>
            <person name="Mondo S."/>
            <person name="Riley R."/>
            <person name="Salamov A."/>
            <person name="Simmons B.A."/>
            <person name="Magnuson J.K."/>
            <person name="Henrissat B."/>
            <person name="Mortensen U.H."/>
            <person name="Larsen T.O."/>
            <person name="Devries R.P."/>
            <person name="Grigoriev I.V."/>
            <person name="Machida M."/>
            <person name="Baker S.E."/>
            <person name="Andersen M.R."/>
        </authorList>
    </citation>
    <scope>NUCLEOTIDE SEQUENCE [LARGE SCALE GENOMIC DNA]</scope>
    <source>
        <strain evidence="2 3">CBS 117625</strain>
    </source>
</reference>
<evidence type="ECO:0000313" key="2">
    <source>
        <dbReference type="EMBL" id="KAE8143592.1"/>
    </source>
</evidence>
<dbReference type="OrthoDB" id="10057598at2759"/>
<dbReference type="Proteomes" id="UP000325672">
    <property type="component" value="Unassembled WGS sequence"/>
</dbReference>
<gene>
    <name evidence="2" type="ORF">BDV38DRAFT_231697</name>
</gene>
<dbReference type="GeneID" id="43637174"/>